<reference evidence="2" key="2">
    <citation type="journal article" date="2015" name="Fish Shellfish Immunol.">
        <title>Early steps in the European eel (Anguilla anguilla)-Vibrio vulnificus interaction in the gills: Role of the RtxA13 toxin.</title>
        <authorList>
            <person name="Callol A."/>
            <person name="Pajuelo D."/>
            <person name="Ebbesson L."/>
            <person name="Teles M."/>
            <person name="MacKenzie S."/>
            <person name="Amaro C."/>
        </authorList>
    </citation>
    <scope>NUCLEOTIDE SEQUENCE</scope>
</reference>
<keyword evidence="1" id="KW-0812">Transmembrane</keyword>
<keyword evidence="1" id="KW-1133">Transmembrane helix</keyword>
<feature type="transmembrane region" description="Helical" evidence="1">
    <location>
        <begin position="45"/>
        <end position="63"/>
    </location>
</feature>
<protein>
    <submittedName>
        <fullName evidence="2">Uncharacterized protein</fullName>
    </submittedName>
</protein>
<feature type="transmembrane region" description="Helical" evidence="1">
    <location>
        <begin position="15"/>
        <end position="33"/>
    </location>
</feature>
<keyword evidence="1" id="KW-0472">Membrane</keyword>
<organism evidence="2">
    <name type="scientific">Anguilla anguilla</name>
    <name type="common">European freshwater eel</name>
    <name type="synonym">Muraena anguilla</name>
    <dbReference type="NCBI Taxonomy" id="7936"/>
    <lineage>
        <taxon>Eukaryota</taxon>
        <taxon>Metazoa</taxon>
        <taxon>Chordata</taxon>
        <taxon>Craniata</taxon>
        <taxon>Vertebrata</taxon>
        <taxon>Euteleostomi</taxon>
        <taxon>Actinopterygii</taxon>
        <taxon>Neopterygii</taxon>
        <taxon>Teleostei</taxon>
        <taxon>Anguilliformes</taxon>
        <taxon>Anguillidae</taxon>
        <taxon>Anguilla</taxon>
    </lineage>
</organism>
<evidence type="ECO:0000256" key="1">
    <source>
        <dbReference type="SAM" id="Phobius"/>
    </source>
</evidence>
<dbReference type="EMBL" id="GBXM01021688">
    <property type="protein sequence ID" value="JAH86889.1"/>
    <property type="molecule type" value="Transcribed_RNA"/>
</dbReference>
<reference evidence="2" key="1">
    <citation type="submission" date="2014-11" db="EMBL/GenBank/DDBJ databases">
        <authorList>
            <person name="Amaro Gonzalez C."/>
        </authorList>
    </citation>
    <scope>NUCLEOTIDE SEQUENCE</scope>
</reference>
<name>A0A0E9W928_ANGAN</name>
<dbReference type="AlphaFoldDB" id="A0A0E9W928"/>
<accession>A0A0E9W928</accession>
<evidence type="ECO:0000313" key="2">
    <source>
        <dbReference type="EMBL" id="JAH86889.1"/>
    </source>
</evidence>
<proteinExistence type="predicted"/>
<sequence length="65" mass="7739">MMQVLASSANSTSNIHYFFLNWFFLQSWVKLGLHTELNRCQIKPFPMSMFPVIFFIFDPILFFKA</sequence>